<gene>
    <name evidence="2" type="ORF">FRZ00_16640</name>
</gene>
<evidence type="ECO:0000313" key="2">
    <source>
        <dbReference type="EMBL" id="KAB7843597.1"/>
    </source>
</evidence>
<feature type="transmembrane region" description="Helical" evidence="1">
    <location>
        <begin position="197"/>
        <end position="217"/>
    </location>
</feature>
<feature type="transmembrane region" description="Helical" evidence="1">
    <location>
        <begin position="82"/>
        <end position="108"/>
    </location>
</feature>
<organism evidence="2 3">
    <name type="scientific">Streptomyces mobaraensis</name>
    <name type="common">Streptoverticillium mobaraense</name>
    <dbReference type="NCBI Taxonomy" id="35621"/>
    <lineage>
        <taxon>Bacteria</taxon>
        <taxon>Bacillati</taxon>
        <taxon>Actinomycetota</taxon>
        <taxon>Actinomycetes</taxon>
        <taxon>Kitasatosporales</taxon>
        <taxon>Streptomycetaceae</taxon>
        <taxon>Streptomyces</taxon>
    </lineage>
</organism>
<keyword evidence="1" id="KW-0472">Membrane</keyword>
<sequence length="221" mass="22094">MTALLRYQAALLLRSHRWLPPVLLYAALFAIGVRPGEPVLDSFGLAAGLLLPVAAWLVRVCVTNEPDAARDCAAAAARPWRVHLAGLLTGLGASLVLAAAGTAVVALISDPHSSRGRVAVPQAPAVGAGLTAAVSCALLGTAVGALCNRPLLRSAARSVPATVLAVFLVLLPGGSPANAAVTELVSASRSGAVSWPLLPLAVAAVFAAGAAAVACALSSRR</sequence>
<evidence type="ECO:0000313" key="3">
    <source>
        <dbReference type="Proteomes" id="UP000327000"/>
    </source>
</evidence>
<evidence type="ECO:0000256" key="1">
    <source>
        <dbReference type="SAM" id="Phobius"/>
    </source>
</evidence>
<feature type="transmembrane region" description="Helical" evidence="1">
    <location>
        <begin position="18"/>
        <end position="36"/>
    </location>
</feature>
<accession>A0A5N5W6H0</accession>
<feature type="transmembrane region" description="Helical" evidence="1">
    <location>
        <begin position="128"/>
        <end position="147"/>
    </location>
</feature>
<dbReference type="OrthoDB" id="4337269at2"/>
<name>A0A5N5W6H0_STRMB</name>
<dbReference type="AlphaFoldDB" id="A0A5N5W6H0"/>
<keyword evidence="1" id="KW-1133">Transmembrane helix</keyword>
<proteinExistence type="predicted"/>
<keyword evidence="1" id="KW-0812">Transmembrane</keyword>
<dbReference type="Proteomes" id="UP000327000">
    <property type="component" value="Unassembled WGS sequence"/>
</dbReference>
<comment type="caution">
    <text evidence="2">The sequence shown here is derived from an EMBL/GenBank/DDBJ whole genome shotgun (WGS) entry which is preliminary data.</text>
</comment>
<dbReference type="EMBL" id="VOKX01000032">
    <property type="protein sequence ID" value="KAB7843597.1"/>
    <property type="molecule type" value="Genomic_DNA"/>
</dbReference>
<feature type="transmembrane region" description="Helical" evidence="1">
    <location>
        <begin position="42"/>
        <end position="62"/>
    </location>
</feature>
<reference evidence="2 3" key="1">
    <citation type="journal article" date="2019" name="Microb. Cell Fact.">
        <title>Exploring novel herbicidin analogues by transcriptional regulator overexpression and MS/MS molecular networking.</title>
        <authorList>
            <person name="Shi Y."/>
            <person name="Gu R."/>
            <person name="Li Y."/>
            <person name="Wang X."/>
            <person name="Ren W."/>
            <person name="Li X."/>
            <person name="Wang L."/>
            <person name="Xie Y."/>
            <person name="Hong B."/>
        </authorList>
    </citation>
    <scope>NUCLEOTIDE SEQUENCE [LARGE SCALE GENOMIC DNA]</scope>
    <source>
        <strain evidence="2 3">US-43</strain>
    </source>
</reference>
<keyword evidence="3" id="KW-1185">Reference proteome</keyword>
<feature type="transmembrane region" description="Helical" evidence="1">
    <location>
        <begin position="159"/>
        <end position="177"/>
    </location>
</feature>
<dbReference type="RefSeq" id="WP_152264012.1">
    <property type="nucleotide sequence ID" value="NZ_VOKX01000032.1"/>
</dbReference>
<protein>
    <submittedName>
        <fullName evidence="2">ABC transporter</fullName>
    </submittedName>
</protein>